<protein>
    <submittedName>
        <fullName evidence="1">Uncharacterized protein</fullName>
    </submittedName>
</protein>
<accession>A0ABS9U500</accession>
<comment type="caution">
    <text evidence="1">The sequence shown here is derived from an EMBL/GenBank/DDBJ whole genome shotgun (WGS) entry which is preliminary data.</text>
</comment>
<reference evidence="1 2" key="1">
    <citation type="submission" date="2022-03" db="EMBL/GenBank/DDBJ databases">
        <title>Sinomonas sp. isolated from a soil.</title>
        <authorList>
            <person name="Han J."/>
            <person name="Kim D.-U."/>
        </authorList>
    </citation>
    <scope>NUCLEOTIDE SEQUENCE [LARGE SCALE GENOMIC DNA]</scope>
    <source>
        <strain evidence="1 2">5-5</strain>
    </source>
</reference>
<proteinExistence type="predicted"/>
<gene>
    <name evidence="1" type="ORF">L0M17_16070</name>
</gene>
<dbReference type="RefSeq" id="WP_241055292.1">
    <property type="nucleotide sequence ID" value="NZ_JAKZBV010000001.1"/>
</dbReference>
<name>A0ABS9U500_9MICC</name>
<keyword evidence="2" id="KW-1185">Reference proteome</keyword>
<evidence type="ECO:0000313" key="1">
    <source>
        <dbReference type="EMBL" id="MCH6471477.1"/>
    </source>
</evidence>
<dbReference type="Proteomes" id="UP001202922">
    <property type="component" value="Unassembled WGS sequence"/>
</dbReference>
<dbReference type="EMBL" id="JAKZBV010000001">
    <property type="protein sequence ID" value="MCH6471477.1"/>
    <property type="molecule type" value="Genomic_DNA"/>
</dbReference>
<evidence type="ECO:0000313" key="2">
    <source>
        <dbReference type="Proteomes" id="UP001202922"/>
    </source>
</evidence>
<organism evidence="1 2">
    <name type="scientific">Sinomonas terrae</name>
    <dbReference type="NCBI Taxonomy" id="2908838"/>
    <lineage>
        <taxon>Bacteria</taxon>
        <taxon>Bacillati</taxon>
        <taxon>Actinomycetota</taxon>
        <taxon>Actinomycetes</taxon>
        <taxon>Micrococcales</taxon>
        <taxon>Micrococcaceae</taxon>
        <taxon>Sinomonas</taxon>
    </lineage>
</organism>
<sequence>MTELIHRVVLGPAASPTAELAEELQGKRRGEAEELREVARLALAMAIRRYRESSGSSPKACA</sequence>